<dbReference type="EMBL" id="JBHTJZ010000011">
    <property type="protein sequence ID" value="MFD0959708.1"/>
    <property type="molecule type" value="Genomic_DNA"/>
</dbReference>
<dbReference type="PANTHER" id="PTHR43308">
    <property type="entry name" value="OUTER MEMBRANE PROTEIN ALPHA-RELATED"/>
    <property type="match status" value="1"/>
</dbReference>
<dbReference type="RefSeq" id="WP_377563940.1">
    <property type="nucleotide sequence ID" value="NZ_JBHTJZ010000011.1"/>
</dbReference>
<keyword evidence="1" id="KW-0378">Hydrolase</keyword>
<dbReference type="InterPro" id="IPR051465">
    <property type="entry name" value="Cell_Envelope_Struct_Comp"/>
</dbReference>
<evidence type="ECO:0000259" key="3">
    <source>
        <dbReference type="PROSITE" id="PS51272"/>
    </source>
</evidence>
<dbReference type="SUPFAM" id="SSF50998">
    <property type="entry name" value="Quinoprotein alcohol dehydrogenase-like"/>
    <property type="match status" value="2"/>
</dbReference>
<dbReference type="InterPro" id="IPR011047">
    <property type="entry name" value="Quinoprotein_ADH-like_sf"/>
</dbReference>
<dbReference type="Pfam" id="PF00395">
    <property type="entry name" value="SLH"/>
    <property type="match status" value="3"/>
</dbReference>
<dbReference type="Pfam" id="PF02018">
    <property type="entry name" value="CBM_4_9"/>
    <property type="match status" value="1"/>
</dbReference>
<keyword evidence="5" id="KW-1185">Reference proteome</keyword>
<evidence type="ECO:0000313" key="5">
    <source>
        <dbReference type="Proteomes" id="UP001596989"/>
    </source>
</evidence>
<dbReference type="InterPro" id="IPR015943">
    <property type="entry name" value="WD40/YVTN_repeat-like_dom_sf"/>
</dbReference>
<feature type="domain" description="SLH" evidence="3">
    <location>
        <begin position="1590"/>
        <end position="1653"/>
    </location>
</feature>
<keyword evidence="2" id="KW-0732">Signal</keyword>
<dbReference type="Proteomes" id="UP001596989">
    <property type="component" value="Unassembled WGS sequence"/>
</dbReference>
<evidence type="ECO:0000313" key="4">
    <source>
        <dbReference type="EMBL" id="MFD0959708.1"/>
    </source>
</evidence>
<evidence type="ECO:0000256" key="2">
    <source>
        <dbReference type="SAM" id="SignalP"/>
    </source>
</evidence>
<dbReference type="SUPFAM" id="SSF49785">
    <property type="entry name" value="Galactose-binding domain-like"/>
    <property type="match status" value="2"/>
</dbReference>
<dbReference type="PROSITE" id="PS51272">
    <property type="entry name" value="SLH"/>
    <property type="match status" value="3"/>
</dbReference>
<dbReference type="Gene3D" id="2.60.40.1080">
    <property type="match status" value="1"/>
</dbReference>
<proteinExistence type="predicted"/>
<dbReference type="Gene3D" id="2.130.10.10">
    <property type="entry name" value="YVTN repeat-like/Quinoprotein amine dehydrogenase"/>
    <property type="match status" value="1"/>
</dbReference>
<dbReference type="InterPro" id="IPR001119">
    <property type="entry name" value="SLH_dom"/>
</dbReference>
<gene>
    <name evidence="4" type="ORF">ACFQ2I_09925</name>
</gene>
<comment type="caution">
    <text evidence="4">The sequence shown here is derived from an EMBL/GenBank/DDBJ whole genome shotgun (WGS) entry which is preliminary data.</text>
</comment>
<sequence>MRFTGRGKSFIVFLCMVMVALSMAGTPQAAVRAELAQPPVIQEELFNFGFEEGEVDGAIPGWTQNFGVGKNGSVTVDSTNVLEGNWSLKITDNDNTSLFGMDSDKFAVEKGKLYTVTSSVYIGSGSNIQLQIRYYGENDVLLQPIKTHNDNYQNAPTNVWQTITVSDIAPAEAVSASVVVVNAKSSRGVSYWDNMVVTKQAVPEEPEPEPSDPVRFLANASFEESGADSMIPNWTIKSGTPTVSSEQAAVGNNSLKLHLVENQGQSAINIESDLMDVEENATYVFSAQVLLELGGIQGFYVYVYDKNGELVKSADNKDFHMYAAETKPDGKWKYIQQAFTVQPGGAKLKVALITGAKRSFTFYVDEVSVLKQVVNGNFEQPVSDGVIPGWSKTKPADADSFTLSSEYKDEGEYSLHIKNTPGQYINVISDLIPVEAGATYTAVSRSLVETRSADMYLRFFDENGAYMNKQSWNIAGEPFGEWFDQYIVAEAPEGAHYAAILFAGSDRRTYSYYIDNIQLMRGNHEMKEEPLPEDSITILGENLGPQIRKATMMRGAVGKDGEGRDVVYSVVAGAPSIFTMIDIETEQVVKSIPMPDTSGAWSVTMSSDGSVYMGAYNLGLLYRYIPSTDELVNLGHPLSTKDSVLYPMAAGKDGVMYGSTYPTAHLYAYDPSTNAYTDYGTMSTLTSGERWTRVTVYDEETHKIYAGVGNVPRLLEYDLATGAKRDLLPAGFENIVSVYDLNLADGRLFARKEANNGNETFVVDIASGDLVEVTNADTGEKSTTFINFSRGMSPVSPVANKLYFAGAGGELFEYDLDTNSYRSTGASIEGAAIGYAFVELNEAGFPGYSLVGLSGNSGKMFKYNLETGAVRLTDIQVPAEPVNIHEIVKGPDGKIYTAGYLQGNLGVYTPSTGDSMYYEGIGQGEGMTVIHNKLYLGVYPGASIMEYDLAQPWNRTNADKLNPNRLFTLGDLNQDRPFGMAGAEDYNKLFVGTVPKNGMLGGALAVYDLKERGEPEVYENIIPNQSVLSLVYKDGLLYGGTSIHGGQGGVPTATEARLFVWDVLNKEIVFETVPAPGRQAITALHLGPDGNVWGLANGELFIFDTVTRQVIHSQNAFPGAVGRWIDGSMETGTDGNVYATVAGKFFKVDAATKEVTVLASGVRKLAQDDFGSFYMYTDPESPNLYKYTIDELILKLTGAELSIEAAELEVGETTKIELLGLLEKDRTTKDLSGAEISYTVGNPVVASIDGEGVVTAMQAGSTELFATVKLNGMSVESNTIQLTVTTKEGGRGGSSSTGGTLGETIEVTVGADGEQDERPGVKLSIIRTKQSNGTIQDELHLDEQKTKEIIERLDSAGGGSKVAVIPMPDEEDEVGEWLFNIDQEAAQLLSEADVELVLANGNVKVVIPAASLQQLNEGIYFRITPLRSDDEKMAIESRANTDEAIAEVERNEGIEAIGRPIRIETNLQGKLVMLTLPIDPDVYDEAEWGQLGVYIEHSDGSRSLVGGEVVDMNRSGQKGLRIEVDSFSVFTMVQVQGWQEVEVAAVPKYMHGYEDGTFRPNNPVTRAEVAAMLSRIAGSDTDAGSSPSEDRVFFDDVPRSHWAHSSVLQTIQLQWMKGYPDGGFKPDRAITRAEMATVLLQLIESAEQESRAAINGVAVAGVLESSANSSSAAFSDMDGHWSEETVAKLQALGVISGYMDGTFRPDQSLTRAEAVKMMNELLGIEPDADGAPIWNDVPSNHWAYGAIQAVSVKE</sequence>
<evidence type="ECO:0000256" key="1">
    <source>
        <dbReference type="ARBA" id="ARBA00022801"/>
    </source>
</evidence>
<organism evidence="4 5">
    <name type="scientific">Paenibacillus chungangensis</name>
    <dbReference type="NCBI Taxonomy" id="696535"/>
    <lineage>
        <taxon>Bacteria</taxon>
        <taxon>Bacillati</taxon>
        <taxon>Bacillota</taxon>
        <taxon>Bacilli</taxon>
        <taxon>Bacillales</taxon>
        <taxon>Paenibacillaceae</taxon>
        <taxon>Paenibacillus</taxon>
    </lineage>
</organism>
<dbReference type="InterPro" id="IPR008979">
    <property type="entry name" value="Galactose-bd-like_sf"/>
</dbReference>
<dbReference type="Gene3D" id="2.60.120.260">
    <property type="entry name" value="Galactose-binding domain-like"/>
    <property type="match status" value="3"/>
</dbReference>
<feature type="signal peptide" evidence="2">
    <location>
        <begin position="1"/>
        <end position="29"/>
    </location>
</feature>
<protein>
    <submittedName>
        <fullName evidence="4">S-layer homology domain-containing protein</fullName>
    </submittedName>
</protein>
<name>A0ABW3HQF2_9BACL</name>
<feature type="domain" description="SLH" evidence="3">
    <location>
        <begin position="1669"/>
        <end position="1732"/>
    </location>
</feature>
<feature type="domain" description="SLH" evidence="3">
    <location>
        <begin position="1524"/>
        <end position="1587"/>
    </location>
</feature>
<dbReference type="InterPro" id="IPR003305">
    <property type="entry name" value="CenC_carb-bd"/>
</dbReference>
<reference evidence="5" key="1">
    <citation type="journal article" date="2019" name="Int. J. Syst. Evol. Microbiol.">
        <title>The Global Catalogue of Microorganisms (GCM) 10K type strain sequencing project: providing services to taxonomists for standard genome sequencing and annotation.</title>
        <authorList>
            <consortium name="The Broad Institute Genomics Platform"/>
            <consortium name="The Broad Institute Genome Sequencing Center for Infectious Disease"/>
            <person name="Wu L."/>
            <person name="Ma J."/>
        </authorList>
    </citation>
    <scope>NUCLEOTIDE SEQUENCE [LARGE SCALE GENOMIC DNA]</scope>
    <source>
        <strain evidence="5">CCUG 59129</strain>
    </source>
</reference>
<accession>A0ABW3HQF2</accession>
<feature type="chain" id="PRO_5047501778" evidence="2">
    <location>
        <begin position="30"/>
        <end position="1754"/>
    </location>
</feature>